<organism evidence="1 2">
    <name type="scientific">Parathielavia appendiculata</name>
    <dbReference type="NCBI Taxonomy" id="2587402"/>
    <lineage>
        <taxon>Eukaryota</taxon>
        <taxon>Fungi</taxon>
        <taxon>Dikarya</taxon>
        <taxon>Ascomycota</taxon>
        <taxon>Pezizomycotina</taxon>
        <taxon>Sordariomycetes</taxon>
        <taxon>Sordariomycetidae</taxon>
        <taxon>Sordariales</taxon>
        <taxon>Chaetomiaceae</taxon>
        <taxon>Parathielavia</taxon>
    </lineage>
</organism>
<dbReference type="RefSeq" id="XP_062652520.1">
    <property type="nucleotide sequence ID" value="XM_062791742.1"/>
</dbReference>
<dbReference type="EMBL" id="MU853223">
    <property type="protein sequence ID" value="KAK4128749.1"/>
    <property type="molecule type" value="Genomic_DNA"/>
</dbReference>
<comment type="caution">
    <text evidence="1">The sequence shown here is derived from an EMBL/GenBank/DDBJ whole genome shotgun (WGS) entry which is preliminary data.</text>
</comment>
<dbReference type="GeneID" id="87828511"/>
<proteinExistence type="predicted"/>
<reference evidence="1" key="1">
    <citation type="journal article" date="2023" name="Mol. Phylogenet. Evol.">
        <title>Genome-scale phylogeny and comparative genomics of the fungal order Sordariales.</title>
        <authorList>
            <person name="Hensen N."/>
            <person name="Bonometti L."/>
            <person name="Westerberg I."/>
            <person name="Brannstrom I.O."/>
            <person name="Guillou S."/>
            <person name="Cros-Aarteil S."/>
            <person name="Calhoun S."/>
            <person name="Haridas S."/>
            <person name="Kuo A."/>
            <person name="Mondo S."/>
            <person name="Pangilinan J."/>
            <person name="Riley R."/>
            <person name="LaButti K."/>
            <person name="Andreopoulos B."/>
            <person name="Lipzen A."/>
            <person name="Chen C."/>
            <person name="Yan M."/>
            <person name="Daum C."/>
            <person name="Ng V."/>
            <person name="Clum A."/>
            <person name="Steindorff A."/>
            <person name="Ohm R.A."/>
            <person name="Martin F."/>
            <person name="Silar P."/>
            <person name="Natvig D.O."/>
            <person name="Lalanne C."/>
            <person name="Gautier V."/>
            <person name="Ament-Velasquez S.L."/>
            <person name="Kruys A."/>
            <person name="Hutchinson M.I."/>
            <person name="Powell A.J."/>
            <person name="Barry K."/>
            <person name="Miller A.N."/>
            <person name="Grigoriev I.V."/>
            <person name="Debuchy R."/>
            <person name="Gladieux P."/>
            <person name="Hiltunen Thoren M."/>
            <person name="Johannesson H."/>
        </authorList>
    </citation>
    <scope>NUCLEOTIDE SEQUENCE</scope>
    <source>
        <strain evidence="1">CBS 731.68</strain>
    </source>
</reference>
<sequence length="146" mass="16101">MPSSTNTIVFSSSEGAISAANVSMVSHKPSHESTSRNCSSCVSNFTDLGQDYTTKSEAAAARWSCSERRIAKAKQQALNKAREVRAAKLRVFNVGTDSEGEDGSWSSKHEEEDTMEEDVIDEEWPNVHTLQIDTILYTCTMNLDFA</sequence>
<gene>
    <name evidence="1" type="ORF">N657DRAFT_639236</name>
</gene>
<evidence type="ECO:0000313" key="1">
    <source>
        <dbReference type="EMBL" id="KAK4128749.1"/>
    </source>
</evidence>
<evidence type="ECO:0000313" key="2">
    <source>
        <dbReference type="Proteomes" id="UP001302602"/>
    </source>
</evidence>
<dbReference type="AlphaFoldDB" id="A0AAN6U9J1"/>
<name>A0AAN6U9J1_9PEZI</name>
<dbReference type="Proteomes" id="UP001302602">
    <property type="component" value="Unassembled WGS sequence"/>
</dbReference>
<keyword evidence="2" id="KW-1185">Reference proteome</keyword>
<protein>
    <submittedName>
        <fullName evidence="1">Uncharacterized protein</fullName>
    </submittedName>
</protein>
<accession>A0AAN6U9J1</accession>
<reference evidence="1" key="2">
    <citation type="submission" date="2023-05" db="EMBL/GenBank/DDBJ databases">
        <authorList>
            <consortium name="Lawrence Berkeley National Laboratory"/>
            <person name="Steindorff A."/>
            <person name="Hensen N."/>
            <person name="Bonometti L."/>
            <person name="Westerberg I."/>
            <person name="Brannstrom I.O."/>
            <person name="Guillou S."/>
            <person name="Cros-Aarteil S."/>
            <person name="Calhoun S."/>
            <person name="Haridas S."/>
            <person name="Kuo A."/>
            <person name="Mondo S."/>
            <person name="Pangilinan J."/>
            <person name="Riley R."/>
            <person name="Labutti K."/>
            <person name="Andreopoulos B."/>
            <person name="Lipzen A."/>
            <person name="Chen C."/>
            <person name="Yanf M."/>
            <person name="Daum C."/>
            <person name="Ng V."/>
            <person name="Clum A."/>
            <person name="Ohm R."/>
            <person name="Martin F."/>
            <person name="Silar P."/>
            <person name="Natvig D."/>
            <person name="Lalanne C."/>
            <person name="Gautier V."/>
            <person name="Ament-Velasquez S.L."/>
            <person name="Kruys A."/>
            <person name="Hutchinson M.I."/>
            <person name="Powell A.J."/>
            <person name="Barry K."/>
            <person name="Miller A.N."/>
            <person name="Grigoriev I.V."/>
            <person name="Debuchy R."/>
            <person name="Gladieux P."/>
            <person name="Thoren M.H."/>
            <person name="Johannesson H."/>
        </authorList>
    </citation>
    <scope>NUCLEOTIDE SEQUENCE</scope>
    <source>
        <strain evidence="1">CBS 731.68</strain>
    </source>
</reference>